<feature type="transmembrane region" description="Helical" evidence="8">
    <location>
        <begin position="490"/>
        <end position="509"/>
    </location>
</feature>
<feature type="transmembrane region" description="Helical" evidence="8">
    <location>
        <begin position="327"/>
        <end position="347"/>
    </location>
</feature>
<feature type="transmembrane region" description="Helical" evidence="8">
    <location>
        <begin position="222"/>
        <end position="245"/>
    </location>
</feature>
<evidence type="ECO:0000256" key="3">
    <source>
        <dbReference type="ARBA" id="ARBA00022448"/>
    </source>
</evidence>
<gene>
    <name evidence="9" type="ordered locus">Bathy17g01600</name>
</gene>
<dbReference type="RefSeq" id="XP_007508365.1">
    <property type="nucleotide sequence ID" value="XM_007508303.1"/>
</dbReference>
<feature type="transmembrane region" description="Helical" evidence="8">
    <location>
        <begin position="163"/>
        <end position="187"/>
    </location>
</feature>
<feature type="transmembrane region" description="Helical" evidence="8">
    <location>
        <begin position="139"/>
        <end position="157"/>
    </location>
</feature>
<organism evidence="9 10">
    <name type="scientific">Bathycoccus prasinos</name>
    <dbReference type="NCBI Taxonomy" id="41875"/>
    <lineage>
        <taxon>Eukaryota</taxon>
        <taxon>Viridiplantae</taxon>
        <taxon>Chlorophyta</taxon>
        <taxon>Mamiellophyceae</taxon>
        <taxon>Mamiellales</taxon>
        <taxon>Bathycoccaceae</taxon>
        <taxon>Bathycoccus</taxon>
    </lineage>
</organism>
<evidence type="ECO:0000256" key="2">
    <source>
        <dbReference type="ARBA" id="ARBA00006978"/>
    </source>
</evidence>
<dbReference type="OrthoDB" id="2012765at2759"/>
<dbReference type="PANTHER" id="PTHR23519:SF1">
    <property type="entry name" value="AUTOPHAGY-RELATED PROTEIN 22"/>
    <property type="match status" value="1"/>
</dbReference>
<dbReference type="SUPFAM" id="SSF103473">
    <property type="entry name" value="MFS general substrate transporter"/>
    <property type="match status" value="1"/>
</dbReference>
<evidence type="ECO:0000256" key="5">
    <source>
        <dbReference type="ARBA" id="ARBA00022989"/>
    </source>
</evidence>
<dbReference type="InterPro" id="IPR024671">
    <property type="entry name" value="Atg22-like"/>
</dbReference>
<dbReference type="GeneID" id="19011050"/>
<dbReference type="STRING" id="41875.K8ERA9"/>
<evidence type="ECO:0000256" key="1">
    <source>
        <dbReference type="ARBA" id="ARBA00004127"/>
    </source>
</evidence>
<comment type="subcellular location">
    <subcellularLocation>
        <location evidence="1">Endomembrane system</location>
        <topology evidence="1">Multi-pass membrane protein</topology>
    </subcellularLocation>
</comment>
<evidence type="ECO:0000313" key="10">
    <source>
        <dbReference type="Proteomes" id="UP000198341"/>
    </source>
</evidence>
<dbReference type="GO" id="GO:0012505">
    <property type="term" value="C:endomembrane system"/>
    <property type="evidence" value="ECO:0007669"/>
    <property type="project" value="UniProtKB-SubCell"/>
</dbReference>
<keyword evidence="7" id="KW-0175">Coiled coil</keyword>
<feature type="transmembrane region" description="Helical" evidence="8">
    <location>
        <begin position="108"/>
        <end position="127"/>
    </location>
</feature>
<dbReference type="Pfam" id="PF11700">
    <property type="entry name" value="ATG22"/>
    <property type="match status" value="1"/>
</dbReference>
<keyword evidence="3" id="KW-0813">Transport</keyword>
<evidence type="ECO:0000256" key="8">
    <source>
        <dbReference type="SAM" id="Phobius"/>
    </source>
</evidence>
<keyword evidence="6 8" id="KW-0472">Membrane</keyword>
<dbReference type="AlphaFoldDB" id="K8ERA9"/>
<sequence length="530" mass="58868">MSNEDKSLSLARERKAWIGYDFANSCYATVAIATFLPLVLNAYAESEAWRGKLKPKMCSTLDVEYSEKCLECRVGEGNLLCSGPGLNRENCEDLETVRVSGGFRPSSFAFVIISFSCVSQLLVFALYGARGDTGYRKKGLRMTTVLGGASLLVFAAFSERHAGYKHVLAAILAVFSNTMYGLSVIFYNSYLPILAKESEAILSEGKEEDHDYENELSTKGYAAGYLSGVLGLLLSLVVLFLSGGSDEDASDNKASSAFRWCIVLAGAWWLGFGVYFCEKLRDDEVNEEEKQEQQENSELARMKDSLGRFARTIAEAKSKFPVTFSFLILYFAYTDGFSTIAGLGVLYAQRDMCTGTTGLFLIALLAPLSAAVGNFLFLLIKRKLNASNQAMVVSALFSISLLPIWGLLGYVSNSIGFRNSWEAYFLAIWFGLNLGAIQSFSRTLFCELIPPHRESEFFSFFELTDKGSSWVGPLVISIMANSSGNLRRSFWYILCMTIIPAFFVLRLDVEKGKQMVKRTKQIREEDEEPI</sequence>
<feature type="transmembrane region" description="Helical" evidence="8">
    <location>
        <begin position="21"/>
        <end position="44"/>
    </location>
</feature>
<name>K8ERA9_9CHLO</name>
<evidence type="ECO:0000256" key="7">
    <source>
        <dbReference type="SAM" id="Coils"/>
    </source>
</evidence>
<feature type="transmembrane region" description="Helical" evidence="8">
    <location>
        <begin position="359"/>
        <end position="380"/>
    </location>
</feature>
<dbReference type="Proteomes" id="UP000198341">
    <property type="component" value="Chromosome 17"/>
</dbReference>
<accession>K8ERA9</accession>
<dbReference type="InterPro" id="IPR036259">
    <property type="entry name" value="MFS_trans_sf"/>
</dbReference>
<evidence type="ECO:0008006" key="11">
    <source>
        <dbReference type="Google" id="ProtNLM"/>
    </source>
</evidence>
<keyword evidence="10" id="KW-1185">Reference proteome</keyword>
<protein>
    <recommendedName>
        <fullName evidence="11">Autophagy-related protein</fullName>
    </recommendedName>
</protein>
<feature type="coiled-coil region" evidence="7">
    <location>
        <begin position="277"/>
        <end position="305"/>
    </location>
</feature>
<proteinExistence type="inferred from homology"/>
<dbReference type="PANTHER" id="PTHR23519">
    <property type="entry name" value="AUTOPHAGY-RELATED PROTEIN 22"/>
    <property type="match status" value="1"/>
</dbReference>
<keyword evidence="4 8" id="KW-0812">Transmembrane</keyword>
<dbReference type="EMBL" id="FO082262">
    <property type="protein sequence ID" value="CCO20469.1"/>
    <property type="molecule type" value="Genomic_DNA"/>
</dbReference>
<feature type="transmembrane region" description="Helical" evidence="8">
    <location>
        <begin position="392"/>
        <end position="411"/>
    </location>
</feature>
<dbReference type="KEGG" id="bpg:Bathy17g01600"/>
<keyword evidence="5 8" id="KW-1133">Transmembrane helix</keyword>
<feature type="transmembrane region" description="Helical" evidence="8">
    <location>
        <begin position="257"/>
        <end position="277"/>
    </location>
</feature>
<evidence type="ECO:0000256" key="6">
    <source>
        <dbReference type="ARBA" id="ARBA00023136"/>
    </source>
</evidence>
<dbReference type="InterPro" id="IPR050495">
    <property type="entry name" value="ATG22/LtaA_families"/>
</dbReference>
<reference evidence="9 10" key="1">
    <citation type="submission" date="2011-10" db="EMBL/GenBank/DDBJ databases">
        <authorList>
            <person name="Genoscope - CEA"/>
        </authorList>
    </citation>
    <scope>NUCLEOTIDE SEQUENCE [LARGE SCALE GENOMIC DNA]</scope>
    <source>
        <strain evidence="9 10">RCC 1105</strain>
    </source>
</reference>
<evidence type="ECO:0000256" key="4">
    <source>
        <dbReference type="ARBA" id="ARBA00022692"/>
    </source>
</evidence>
<evidence type="ECO:0000313" key="9">
    <source>
        <dbReference type="EMBL" id="CCO20469.1"/>
    </source>
</evidence>
<dbReference type="Gene3D" id="1.20.1250.20">
    <property type="entry name" value="MFS general substrate transporter like domains"/>
    <property type="match status" value="1"/>
</dbReference>
<comment type="similarity">
    <text evidence="2">Belongs to the ATG22 family.</text>
</comment>
<dbReference type="eggNOG" id="ENOG502QR9I">
    <property type="taxonomic scope" value="Eukaryota"/>
</dbReference>